<sequence length="125" mass="14027">MKENIDIRLLAAKEAIKSEMFEEAINILDELIAENCSEAMVIRSEIGLADESAEDMNNREINLLTKAALLGNAEALYYMSIHYDTGDIVNVDKDLAIFYSELAAEKNILMHYGDEGYVCFIKKGI</sequence>
<dbReference type="SMART" id="SM00671">
    <property type="entry name" value="SEL1"/>
    <property type="match status" value="1"/>
</dbReference>
<keyword evidence="2" id="KW-1185">Reference proteome</keyword>
<protein>
    <recommendedName>
        <fullName evidence="3">Beta-lactamase</fullName>
    </recommendedName>
</protein>
<dbReference type="RefSeq" id="WP_104935596.1">
    <property type="nucleotide sequence ID" value="NZ_CP021255.1"/>
</dbReference>
<dbReference type="Gene3D" id="1.25.40.10">
    <property type="entry name" value="Tetratricopeptide repeat domain"/>
    <property type="match status" value="1"/>
</dbReference>
<evidence type="ECO:0000313" key="1">
    <source>
        <dbReference type="EMBL" id="AVD70275.1"/>
    </source>
</evidence>
<accession>A0A2L1GKS5</accession>
<dbReference type="InterPro" id="IPR006597">
    <property type="entry name" value="Sel1-like"/>
</dbReference>
<dbReference type="SUPFAM" id="SSF81901">
    <property type="entry name" value="HCP-like"/>
    <property type="match status" value="1"/>
</dbReference>
<dbReference type="InterPro" id="IPR011990">
    <property type="entry name" value="TPR-like_helical_dom_sf"/>
</dbReference>
<dbReference type="EMBL" id="CP021255">
    <property type="protein sequence ID" value="AVD70275.1"/>
    <property type="molecule type" value="Genomic_DNA"/>
</dbReference>
<dbReference type="KEGG" id="deo:CAY53_01235"/>
<name>A0A2L1GKS5_9BACT</name>
<dbReference type="AlphaFoldDB" id="A0A2L1GKS5"/>
<organism evidence="1 2">
    <name type="scientific">Desulfobulbus oralis</name>
    <dbReference type="NCBI Taxonomy" id="1986146"/>
    <lineage>
        <taxon>Bacteria</taxon>
        <taxon>Pseudomonadati</taxon>
        <taxon>Thermodesulfobacteriota</taxon>
        <taxon>Desulfobulbia</taxon>
        <taxon>Desulfobulbales</taxon>
        <taxon>Desulfobulbaceae</taxon>
        <taxon>Desulfobulbus</taxon>
    </lineage>
</organism>
<reference evidence="1 2" key="1">
    <citation type="journal article" date="2018" name="MBio">
        <title>Insights into the evolution of host association through the isolation and characterization of a novel human periodontal pathobiont, Desulfobulbus oralis.</title>
        <authorList>
            <person name="Cross K.L."/>
            <person name="Chirania P."/>
            <person name="Xiong W."/>
            <person name="Beall C.J."/>
            <person name="Elkins J.G."/>
            <person name="Giannone R.J."/>
            <person name="Griffen A.L."/>
            <person name="Guss A.M."/>
            <person name="Hettich R.L."/>
            <person name="Joshi S.S."/>
            <person name="Mokrzan E.M."/>
            <person name="Martin R.K."/>
            <person name="Zhulin I.B."/>
            <person name="Leys E.J."/>
            <person name="Podar M."/>
        </authorList>
    </citation>
    <scope>NUCLEOTIDE SEQUENCE [LARGE SCALE GENOMIC DNA]</scope>
    <source>
        <strain evidence="1 2">ORNL</strain>
    </source>
</reference>
<proteinExistence type="predicted"/>
<evidence type="ECO:0000313" key="2">
    <source>
        <dbReference type="Proteomes" id="UP000239867"/>
    </source>
</evidence>
<evidence type="ECO:0008006" key="3">
    <source>
        <dbReference type="Google" id="ProtNLM"/>
    </source>
</evidence>
<gene>
    <name evidence="1" type="ORF">CAY53_01235</name>
</gene>
<dbReference type="Proteomes" id="UP000239867">
    <property type="component" value="Chromosome"/>
</dbReference>